<protein>
    <recommendedName>
        <fullName evidence="7">Divinyl chlorophyllide a 8-vinyl-reductase, chloroplastic</fullName>
    </recommendedName>
</protein>
<name>A0A8J5WXV0_ZIZPA</name>
<dbReference type="PANTHER" id="PTHR47378">
    <property type="entry name" value="DIVINYL CHLOROPHYLLIDE A 8-VINYL-REDUCTASE, CHLOROPLASTIC"/>
    <property type="match status" value="1"/>
</dbReference>
<evidence type="ECO:0000256" key="2">
    <source>
        <dbReference type="SAM" id="MobiDB-lite"/>
    </source>
</evidence>
<dbReference type="GO" id="GO:0016491">
    <property type="term" value="F:oxidoreductase activity"/>
    <property type="evidence" value="ECO:0007669"/>
    <property type="project" value="UniProtKB-KW"/>
</dbReference>
<dbReference type="Pfam" id="PF01370">
    <property type="entry name" value="Epimerase"/>
    <property type="match status" value="1"/>
</dbReference>
<dbReference type="Pfam" id="PF01167">
    <property type="entry name" value="Tub"/>
    <property type="match status" value="1"/>
</dbReference>
<dbReference type="InterPro" id="IPR044201">
    <property type="entry name" value="DVR-like"/>
</dbReference>
<dbReference type="PROSITE" id="PS01200">
    <property type="entry name" value="TUB_1"/>
    <property type="match status" value="1"/>
</dbReference>
<evidence type="ECO:0000259" key="4">
    <source>
        <dbReference type="Pfam" id="PF01370"/>
    </source>
</evidence>
<dbReference type="InterPro" id="IPR000007">
    <property type="entry name" value="Tubby_C"/>
</dbReference>
<dbReference type="InterPro" id="IPR001509">
    <property type="entry name" value="Epimerase_deHydtase"/>
</dbReference>
<dbReference type="AlphaFoldDB" id="A0A8J5WXV0"/>
<dbReference type="EMBL" id="JAAALK010000079">
    <property type="protein sequence ID" value="KAG8097277.1"/>
    <property type="molecule type" value="Genomic_DNA"/>
</dbReference>
<comment type="caution">
    <text evidence="5">The sequence shown here is derived from an EMBL/GenBank/DDBJ whole genome shotgun (WGS) entry which is preliminary data.</text>
</comment>
<dbReference type="OrthoDB" id="419598at2759"/>
<evidence type="ECO:0000256" key="1">
    <source>
        <dbReference type="ARBA" id="ARBA00023002"/>
    </source>
</evidence>
<sequence>MSFSSLIQEMRDEFGSISRYSLRSRSHRSGHALRVAAVVPAEALPQSCWAQLPPELLREVLVRIEESEGWWPSRRDVVACAGVCRSWRGITKEIVCVPEVSGKLTFPISLKQPGPRDGTLKCFIRRNRSSQTYYLYLGLTEALADDGKFLLAARKCRKPTCTDYLISLDMGDMSKGRSTYIGNLRSNFLGTKFTVYDAHPPYDGAVVSKSRSARVIGLNQVSPRIPAGNYPVSHISYELNVLGARGPRRMNCIMDSIPASAVEEDGKAPTQTEFPLSGLDSFPSISFFKSKSARIDSAAAQLSTQKEDKLVLKNKSPRWHEQLQCWCLNFRGRVTVASVKNFQLVASDENGPSSQEQDKPVNEARLLDKSWKPEGWTVSREHGSCLTSKHKGLGSSDVSAIVLPDLLVTPSTTTNARGSPAAAPAPGTETAGLHVALRLTHSVERLSTVAMAALLLSSHLAAASSCSYATSASARPAPRFVYFRAGAPKGGRRGGRIVSSSVTPSPPPAPAAAQPFRSMAPSETTVLVTGATGYIGRFVVRELLRRGHPVVAVARARSGIRGGNGPEQVSKDLSPARVVFSDVTDADALLADLSLGAAHFVLLSAVCVQKPLLEFQRAKLKFEDELAAEAARDPAFTYSIVRPTAFFKSLGGQVETVKNGQPYVMFGDGKLCACKPISEEDLAAFIADCVFDEDKANKVLPIGGPGKALTPREQGEMLFRLLGREPKFIKAPIQIMDAVIWVLDGLAKVFPGLEDAAEFGKIGRYYASESMLVLDPETGEYSDEKTPSYGKDTLEQFFERVIREGMAGQELGEQTIF</sequence>
<evidence type="ECO:0000259" key="3">
    <source>
        <dbReference type="Pfam" id="PF01167"/>
    </source>
</evidence>
<evidence type="ECO:0000313" key="5">
    <source>
        <dbReference type="EMBL" id="KAG8097277.1"/>
    </source>
</evidence>
<dbReference type="Proteomes" id="UP000729402">
    <property type="component" value="Unassembled WGS sequence"/>
</dbReference>
<gene>
    <name evidence="5" type="ORF">GUJ93_ZPchr0013g36741</name>
</gene>
<feature type="region of interest" description="Disordered" evidence="2">
    <location>
        <begin position="492"/>
        <end position="515"/>
    </location>
</feature>
<feature type="domain" description="NAD-dependent epimerase/dehydratase" evidence="4">
    <location>
        <begin position="526"/>
        <end position="609"/>
    </location>
</feature>
<organism evidence="5 6">
    <name type="scientific">Zizania palustris</name>
    <name type="common">Northern wild rice</name>
    <dbReference type="NCBI Taxonomy" id="103762"/>
    <lineage>
        <taxon>Eukaryota</taxon>
        <taxon>Viridiplantae</taxon>
        <taxon>Streptophyta</taxon>
        <taxon>Embryophyta</taxon>
        <taxon>Tracheophyta</taxon>
        <taxon>Spermatophyta</taxon>
        <taxon>Magnoliopsida</taxon>
        <taxon>Liliopsida</taxon>
        <taxon>Poales</taxon>
        <taxon>Poaceae</taxon>
        <taxon>BOP clade</taxon>
        <taxon>Oryzoideae</taxon>
        <taxon>Oryzeae</taxon>
        <taxon>Zizaniinae</taxon>
        <taxon>Zizania</taxon>
    </lineage>
</organism>
<accession>A0A8J5WXV0</accession>
<reference evidence="5" key="2">
    <citation type="submission" date="2021-02" db="EMBL/GenBank/DDBJ databases">
        <authorList>
            <person name="Kimball J.A."/>
            <person name="Haas M.W."/>
            <person name="Macchietto M."/>
            <person name="Kono T."/>
            <person name="Duquette J."/>
            <person name="Shao M."/>
        </authorList>
    </citation>
    <scope>NUCLEOTIDE SEQUENCE</scope>
    <source>
        <tissue evidence="5">Fresh leaf tissue</tissue>
    </source>
</reference>
<feature type="domain" description="Tubby C-terminal" evidence="3">
    <location>
        <begin position="110"/>
        <end position="358"/>
    </location>
</feature>
<evidence type="ECO:0000313" key="6">
    <source>
        <dbReference type="Proteomes" id="UP000729402"/>
    </source>
</evidence>
<dbReference type="CDD" id="cd22153">
    <property type="entry name" value="F-box_AtTLP-like"/>
    <property type="match status" value="1"/>
</dbReference>
<dbReference type="PANTHER" id="PTHR47378:SF1">
    <property type="entry name" value="DIVINYL CHLOROPHYLLIDE A 8-VINYL-REDUCTASE, CHLOROPLASTIC"/>
    <property type="match status" value="1"/>
</dbReference>
<dbReference type="CDD" id="cd05243">
    <property type="entry name" value="SDR_a5"/>
    <property type="match status" value="1"/>
</dbReference>
<evidence type="ECO:0008006" key="7">
    <source>
        <dbReference type="Google" id="ProtNLM"/>
    </source>
</evidence>
<dbReference type="InterPro" id="IPR018066">
    <property type="entry name" value="Tubby_C_CS"/>
</dbReference>
<proteinExistence type="predicted"/>
<keyword evidence="6" id="KW-1185">Reference proteome</keyword>
<keyword evidence="1" id="KW-0560">Oxidoreductase</keyword>
<reference evidence="5" key="1">
    <citation type="journal article" date="2021" name="bioRxiv">
        <title>Whole Genome Assembly and Annotation of Northern Wild Rice, Zizania palustris L., Supports a Whole Genome Duplication in the Zizania Genus.</title>
        <authorList>
            <person name="Haas M."/>
            <person name="Kono T."/>
            <person name="Macchietto M."/>
            <person name="Millas R."/>
            <person name="McGilp L."/>
            <person name="Shao M."/>
            <person name="Duquette J."/>
            <person name="Hirsch C.N."/>
            <person name="Kimball J."/>
        </authorList>
    </citation>
    <scope>NUCLEOTIDE SEQUENCE</scope>
    <source>
        <tissue evidence="5">Fresh leaf tissue</tissue>
    </source>
</reference>